<comment type="caution">
    <text evidence="3">The sequence shown here is derived from an EMBL/GenBank/DDBJ whole genome shotgun (WGS) entry which is preliminary data.</text>
</comment>
<dbReference type="Proteomes" id="UP001166286">
    <property type="component" value="Unassembled WGS sequence"/>
</dbReference>
<organism evidence="3 4">
    <name type="scientific">Cladonia borealis</name>
    <dbReference type="NCBI Taxonomy" id="184061"/>
    <lineage>
        <taxon>Eukaryota</taxon>
        <taxon>Fungi</taxon>
        <taxon>Dikarya</taxon>
        <taxon>Ascomycota</taxon>
        <taxon>Pezizomycotina</taxon>
        <taxon>Lecanoromycetes</taxon>
        <taxon>OSLEUM clade</taxon>
        <taxon>Lecanoromycetidae</taxon>
        <taxon>Lecanorales</taxon>
        <taxon>Lecanorineae</taxon>
        <taxon>Cladoniaceae</taxon>
        <taxon>Cladonia</taxon>
    </lineage>
</organism>
<proteinExistence type="predicted"/>
<dbReference type="AlphaFoldDB" id="A0AA39R018"/>
<gene>
    <name evidence="3" type="ORF">JMJ35_006503</name>
</gene>
<evidence type="ECO:0000256" key="1">
    <source>
        <dbReference type="SAM" id="MobiDB-lite"/>
    </source>
</evidence>
<sequence>MHPACWDIFLQKHAVLSSRNPSYPNLEKLGEIMSSQDVACDGRGLVPEWAGDYDGPEQFWEDGWSWHEEPVASVVAGLLEESPEWNYLVHDPDNSQGFGTLLTKLPLLAATAESPPPISMVINTHDIFCRLPEELLLEIICLLPTASIHKLRLASRAIASVHLNTKFWRSRTAKGAQYLSGISFAGPESYVEVGFCDPGKTTRTRIDRCSNIIGFFVTLHAEGIVEFAPLINEQDLINKTAKDVGIPDDYEQEAVAKGILLHVDRGRIRGIKIGLAKNRRIVSIGLLEQRFEASSCGGIHQFLWQPSIPPIEWKLTAAIGRYMKGNLFSYRCQTSLGTSTEAAGHLVQLTGFFDCDSRVRGFRFGFDDSWPNPTTTQWIPGKSITYMVDGPGGERIQGLEVFWSDRNEIAGLNFLTNRRRANFATAWVSGDDLQIERSEVESSELVTGIFGKIEVIEGRRGPYQNFGLMYTNNWMHGNSKCTSLKVTEDERVFDDQGNIWTCSNVPPPNLQFGEPISWQPHHGFIGFLDLNRSIKSITACLGAYSSATSSVDLMGLKIDYYHENSSATLLGRCEKLGPSFNIEKNDRISKVGFGGIFANPCKEPKKLCEIFFTTMKGMAIGFRGPEIVESPTDVGQHVTLQSGSGFELAGLVWSFDLRLDSAADHGIQPLFNLKPQVPRSERTNIQKLLYPSHPWTYDLPIPVRLRPIPSKEGNYYPITPLLLHPAHHIVSIHVYFNSFLQGIAFTLSNNETYSIGNSMGVSQEFLIEKDEQIYTVSIYQRYQNYIRTQLPGDILTVEGISFGVCKLIDGKLSGRQSPRFGPTKPFGPFLNEQRGLWTANMGGSAGWEGCFPLKEIRIDIQPGTSFAGMYLECCNTHTRRAGILISDQNGLPGDVKSFFRRPLKKTTTTTANNGASSQDNESRPYLGTLPPSASLRLPVSGRAAGTYRIWCPSPRDLSKIIVYRHQTWGRTVVIGLEFVSRDGEHESTLLGHRSFWMEHSIEVMIAEGERVVEFQVEGQHSEGQGFENTKVITCQEGQQGNPVDTGVDKKTIGFYAYVGEFIEGIGILEGIV</sequence>
<evidence type="ECO:0000259" key="2">
    <source>
        <dbReference type="PROSITE" id="PS50181"/>
    </source>
</evidence>
<dbReference type="SUPFAM" id="SSF81383">
    <property type="entry name" value="F-box domain"/>
    <property type="match status" value="1"/>
</dbReference>
<keyword evidence="4" id="KW-1185">Reference proteome</keyword>
<dbReference type="InterPro" id="IPR036404">
    <property type="entry name" value="Jacalin-like_lectin_dom_sf"/>
</dbReference>
<reference evidence="3" key="1">
    <citation type="submission" date="2023-03" db="EMBL/GenBank/DDBJ databases">
        <title>Complete genome of Cladonia borealis.</title>
        <authorList>
            <person name="Park H."/>
        </authorList>
    </citation>
    <scope>NUCLEOTIDE SEQUENCE</scope>
    <source>
        <strain evidence="3">ANT050790</strain>
    </source>
</reference>
<evidence type="ECO:0000313" key="3">
    <source>
        <dbReference type="EMBL" id="KAK0510951.1"/>
    </source>
</evidence>
<dbReference type="InterPro" id="IPR001810">
    <property type="entry name" value="F-box_dom"/>
</dbReference>
<dbReference type="PROSITE" id="PS50181">
    <property type="entry name" value="FBOX"/>
    <property type="match status" value="1"/>
</dbReference>
<dbReference type="EMBL" id="JAFEKC020000014">
    <property type="protein sequence ID" value="KAK0510951.1"/>
    <property type="molecule type" value="Genomic_DNA"/>
</dbReference>
<evidence type="ECO:0000313" key="4">
    <source>
        <dbReference type="Proteomes" id="UP001166286"/>
    </source>
</evidence>
<feature type="domain" description="F-box" evidence="2">
    <location>
        <begin position="125"/>
        <end position="171"/>
    </location>
</feature>
<feature type="region of interest" description="Disordered" evidence="1">
    <location>
        <begin position="906"/>
        <end position="927"/>
    </location>
</feature>
<dbReference type="SUPFAM" id="SSF51101">
    <property type="entry name" value="Mannose-binding lectins"/>
    <property type="match status" value="1"/>
</dbReference>
<name>A0AA39R018_9LECA</name>
<dbReference type="InterPro" id="IPR036047">
    <property type="entry name" value="F-box-like_dom_sf"/>
</dbReference>
<accession>A0AA39R018</accession>
<protein>
    <recommendedName>
        <fullName evidence="2">F-box domain-containing protein</fullName>
    </recommendedName>
</protein>